<dbReference type="OrthoDB" id="9780326at2"/>
<dbReference type="Pfam" id="PF04542">
    <property type="entry name" value="Sigma70_r2"/>
    <property type="match status" value="1"/>
</dbReference>
<dbReference type="RefSeq" id="WP_155036672.1">
    <property type="nucleotide sequence ID" value="NZ_JAYMMG010000036.1"/>
</dbReference>
<dbReference type="Gene3D" id="1.10.10.10">
    <property type="entry name" value="Winged helix-like DNA-binding domain superfamily/Winged helix DNA-binding domain"/>
    <property type="match status" value="1"/>
</dbReference>
<organism evidence="7 8">
    <name type="scientific">Myroides pelagicus</name>
    <dbReference type="NCBI Taxonomy" id="270914"/>
    <lineage>
        <taxon>Bacteria</taxon>
        <taxon>Pseudomonadati</taxon>
        <taxon>Bacteroidota</taxon>
        <taxon>Flavobacteriia</taxon>
        <taxon>Flavobacteriales</taxon>
        <taxon>Flavobacteriaceae</taxon>
        <taxon>Myroides</taxon>
    </lineage>
</organism>
<evidence type="ECO:0000259" key="6">
    <source>
        <dbReference type="Pfam" id="PF08281"/>
    </source>
</evidence>
<sequence length="181" mass="21209">MTTEDADLVKQLKDPTSKNEAFRVLLSLYKERLYYQIRSIVYTHDDTDDILQETFIKIYNNIDTFKENSSLFSWMYRIATNQALDFLKSKSRIQRISTAELNELTIDQLQADSLFDGEAAEILLQKAINTLPEKQQLVFKMRYYQELDYESLSEILDTSVGALKASYHHAVKKIEQYLQNN</sequence>
<evidence type="ECO:0000256" key="2">
    <source>
        <dbReference type="ARBA" id="ARBA00023015"/>
    </source>
</evidence>
<dbReference type="InterPro" id="IPR039425">
    <property type="entry name" value="RNA_pol_sigma-70-like"/>
</dbReference>
<dbReference type="SUPFAM" id="SSF88659">
    <property type="entry name" value="Sigma3 and sigma4 domains of RNA polymerase sigma factors"/>
    <property type="match status" value="1"/>
</dbReference>
<dbReference type="InterPro" id="IPR013324">
    <property type="entry name" value="RNA_pol_sigma_r3/r4-like"/>
</dbReference>
<dbReference type="NCBIfam" id="TIGR02937">
    <property type="entry name" value="sigma70-ECF"/>
    <property type="match status" value="1"/>
</dbReference>
<dbReference type="EMBL" id="WMJY01000036">
    <property type="protein sequence ID" value="MTH30693.1"/>
    <property type="molecule type" value="Genomic_DNA"/>
</dbReference>
<dbReference type="Proteomes" id="UP000488936">
    <property type="component" value="Unassembled WGS sequence"/>
</dbReference>
<dbReference type="InterPro" id="IPR013249">
    <property type="entry name" value="RNA_pol_sigma70_r4_t2"/>
</dbReference>
<dbReference type="SUPFAM" id="SSF88946">
    <property type="entry name" value="Sigma2 domain of RNA polymerase sigma factors"/>
    <property type="match status" value="1"/>
</dbReference>
<evidence type="ECO:0000313" key="7">
    <source>
        <dbReference type="EMBL" id="MTH30693.1"/>
    </source>
</evidence>
<dbReference type="InterPro" id="IPR014284">
    <property type="entry name" value="RNA_pol_sigma-70_dom"/>
</dbReference>
<feature type="domain" description="RNA polymerase sigma-70 region 2" evidence="5">
    <location>
        <begin position="27"/>
        <end position="92"/>
    </location>
</feature>
<reference evidence="7 8" key="1">
    <citation type="journal article" date="2006" name="Int. J. Syst. Evol. Microbiol.">
        <title>Myroides pelagicus sp. nov., isolated from seawater in Thailand.</title>
        <authorList>
            <person name="Yoon J."/>
            <person name="Maneerat S."/>
            <person name="Kawai F."/>
            <person name="Yokota A."/>
        </authorList>
    </citation>
    <scope>NUCLEOTIDE SEQUENCE [LARGE SCALE GENOMIC DNA]</scope>
    <source>
        <strain evidence="7 8">SM1T</strain>
    </source>
</reference>
<evidence type="ECO:0000313" key="8">
    <source>
        <dbReference type="Proteomes" id="UP000488936"/>
    </source>
</evidence>
<dbReference type="Gene3D" id="1.10.1740.10">
    <property type="match status" value="1"/>
</dbReference>
<dbReference type="AlphaFoldDB" id="A0A7K1GQT4"/>
<comment type="caution">
    <text evidence="7">The sequence shown here is derived from an EMBL/GenBank/DDBJ whole genome shotgun (WGS) entry which is preliminary data.</text>
</comment>
<feature type="domain" description="RNA polymerase sigma factor 70 region 4 type 2" evidence="6">
    <location>
        <begin position="123"/>
        <end position="174"/>
    </location>
</feature>
<dbReference type="GO" id="GO:0006352">
    <property type="term" value="P:DNA-templated transcription initiation"/>
    <property type="evidence" value="ECO:0007669"/>
    <property type="project" value="InterPro"/>
</dbReference>
<dbReference type="Pfam" id="PF08281">
    <property type="entry name" value="Sigma70_r4_2"/>
    <property type="match status" value="1"/>
</dbReference>
<comment type="similarity">
    <text evidence="1">Belongs to the sigma-70 factor family. ECF subfamily.</text>
</comment>
<dbReference type="PANTHER" id="PTHR43133:SF51">
    <property type="entry name" value="RNA POLYMERASE SIGMA FACTOR"/>
    <property type="match status" value="1"/>
</dbReference>
<dbReference type="GO" id="GO:0016987">
    <property type="term" value="F:sigma factor activity"/>
    <property type="evidence" value="ECO:0007669"/>
    <property type="project" value="UniProtKB-KW"/>
</dbReference>
<dbReference type="InterPro" id="IPR036388">
    <property type="entry name" value="WH-like_DNA-bd_sf"/>
</dbReference>
<evidence type="ECO:0000259" key="5">
    <source>
        <dbReference type="Pfam" id="PF04542"/>
    </source>
</evidence>
<dbReference type="InterPro" id="IPR007627">
    <property type="entry name" value="RNA_pol_sigma70_r2"/>
</dbReference>
<keyword evidence="3" id="KW-0731">Sigma factor</keyword>
<keyword evidence="8" id="KW-1185">Reference proteome</keyword>
<evidence type="ECO:0000256" key="3">
    <source>
        <dbReference type="ARBA" id="ARBA00023082"/>
    </source>
</evidence>
<keyword evidence="2" id="KW-0805">Transcription regulation</keyword>
<evidence type="ECO:0000256" key="1">
    <source>
        <dbReference type="ARBA" id="ARBA00010641"/>
    </source>
</evidence>
<proteinExistence type="inferred from homology"/>
<protein>
    <submittedName>
        <fullName evidence="7">Sigma-70 family RNA polymerase sigma factor</fullName>
    </submittedName>
</protein>
<keyword evidence="4" id="KW-0804">Transcription</keyword>
<evidence type="ECO:0000256" key="4">
    <source>
        <dbReference type="ARBA" id="ARBA00023163"/>
    </source>
</evidence>
<dbReference type="InterPro" id="IPR013325">
    <property type="entry name" value="RNA_pol_sigma_r2"/>
</dbReference>
<accession>A0A7K1GQT4</accession>
<gene>
    <name evidence="7" type="ORF">GJV77_12425</name>
</gene>
<dbReference type="GO" id="GO:0003677">
    <property type="term" value="F:DNA binding"/>
    <property type="evidence" value="ECO:0007669"/>
    <property type="project" value="InterPro"/>
</dbReference>
<name>A0A7K1GQT4_9FLAO</name>
<dbReference type="CDD" id="cd06171">
    <property type="entry name" value="Sigma70_r4"/>
    <property type="match status" value="1"/>
</dbReference>
<dbReference type="PANTHER" id="PTHR43133">
    <property type="entry name" value="RNA POLYMERASE ECF-TYPE SIGMA FACTO"/>
    <property type="match status" value="1"/>
</dbReference>